<accession>A0A7W4IQI1</accession>
<evidence type="ECO:0000256" key="1">
    <source>
        <dbReference type="SAM" id="MobiDB-lite"/>
    </source>
</evidence>
<feature type="domain" description="DUF2786" evidence="2">
    <location>
        <begin position="365"/>
        <end position="403"/>
    </location>
</feature>
<gene>
    <name evidence="4" type="ORF">HLH36_02380</name>
</gene>
<proteinExistence type="predicted"/>
<reference evidence="4 5" key="1">
    <citation type="submission" date="2020-04" db="EMBL/GenBank/DDBJ databases">
        <title>Description of novel Gluconacetobacter.</title>
        <authorList>
            <person name="Sombolestani A."/>
        </authorList>
    </citation>
    <scope>NUCLEOTIDE SEQUENCE [LARGE SCALE GENOMIC DNA]</scope>
    <source>
        <strain evidence="4 5">LMG 27801</strain>
    </source>
</reference>
<evidence type="ECO:0000313" key="5">
    <source>
        <dbReference type="Proteomes" id="UP000559860"/>
    </source>
</evidence>
<organism evidence="4 5">
    <name type="scientific">Gluconacetobacter aggeris</name>
    <dbReference type="NCBI Taxonomy" id="1286186"/>
    <lineage>
        <taxon>Bacteria</taxon>
        <taxon>Pseudomonadati</taxon>
        <taxon>Pseudomonadota</taxon>
        <taxon>Alphaproteobacteria</taxon>
        <taxon>Acetobacterales</taxon>
        <taxon>Acetobacteraceae</taxon>
        <taxon>Gluconacetobacter</taxon>
    </lineage>
</organism>
<feature type="region of interest" description="Disordered" evidence="1">
    <location>
        <begin position="1"/>
        <end position="25"/>
    </location>
</feature>
<evidence type="ECO:0000313" key="4">
    <source>
        <dbReference type="EMBL" id="MBB2167215.1"/>
    </source>
</evidence>
<dbReference type="RefSeq" id="WP_182984854.1">
    <property type="nucleotide sequence ID" value="NZ_JABEQD010000001.1"/>
</dbReference>
<evidence type="ECO:0000259" key="2">
    <source>
        <dbReference type="Pfam" id="PF10979"/>
    </source>
</evidence>
<keyword evidence="5" id="KW-1185">Reference proteome</keyword>
<feature type="domain" description="DUF7168" evidence="3">
    <location>
        <begin position="417"/>
        <end position="528"/>
    </location>
</feature>
<name>A0A7W4IQI1_9PROT</name>
<comment type="caution">
    <text evidence="4">The sequence shown here is derived from an EMBL/GenBank/DDBJ whole genome shotgun (WGS) entry which is preliminary data.</text>
</comment>
<dbReference type="EMBL" id="JABEQD010000001">
    <property type="protein sequence ID" value="MBB2167215.1"/>
    <property type="molecule type" value="Genomic_DNA"/>
</dbReference>
<dbReference type="Pfam" id="PF23771">
    <property type="entry name" value="DUF7168"/>
    <property type="match status" value="1"/>
</dbReference>
<dbReference type="InterPro" id="IPR024498">
    <property type="entry name" value="DUF2786"/>
</dbReference>
<dbReference type="InterPro" id="IPR055592">
    <property type="entry name" value="DUF7168"/>
</dbReference>
<dbReference type="Pfam" id="PF10979">
    <property type="entry name" value="DUF2786"/>
    <property type="match status" value="1"/>
</dbReference>
<dbReference type="Proteomes" id="UP000559860">
    <property type="component" value="Unassembled WGS sequence"/>
</dbReference>
<protein>
    <submittedName>
        <fullName evidence="4">DUF2786 domain-containing protein</fullName>
    </submittedName>
</protein>
<evidence type="ECO:0000259" key="3">
    <source>
        <dbReference type="Pfam" id="PF23771"/>
    </source>
</evidence>
<dbReference type="AlphaFoldDB" id="A0A7W4IQI1"/>
<sequence length="594" mass="64629">MTQQRHIGGRAKNGTDGSSAGPGWLDEQLSEVQDEAIRCLAPGRIDDLIEDWIPDARSATDLPPDAALARMTLALAMATTLALFTRSGSGQTAFDRLARQRRVAAPHLPVLDALRRTRFRVVRVEVPHGENAADVRDVASGEVLRIVDEGIMPETAGLRLAVWVVPDNGGGNRFTGPVVPLDDDAFAVVEGFIRPGRSGLVNPLRCAEAVYRHVVRNGPMHVPGFDGEVDALFADDDDLAILAGEWSRADGARDPEDVLFVRAQSDPDTVVGVMIAIVGARSAGRDRLAGAWEEIGRLQIETIDRRARISPSALTLEALDSFVARLMATGEIPSSVRQVFIEMRHVVARPGKDRPADGRADPDALIARIQALRVRTVERGCTEEEALAAAAKVAELLDRHGLSLSELDVRNQACESAIVETTRKRAGPLDDCIPSIAAFFDSRVWGETNERGMLRYVFFGLPADVAAACYLYELVERAFETEGALFKAGETYRAMPSTLRRTATHSFQHGLAHGIMEKLRILRESRETALRGGASGRDLVVLKAGVVDEEMAALGLRLRARTRSGGRRVLRDVYDHGHQTGLDFDYRPGLGRAG</sequence>